<dbReference type="CDD" id="cd00156">
    <property type="entry name" value="REC"/>
    <property type="match status" value="1"/>
</dbReference>
<keyword evidence="3 11" id="KW-0597">Phosphoprotein</keyword>
<keyword evidence="4" id="KW-0808">Transferase</keyword>
<dbReference type="InterPro" id="IPR011006">
    <property type="entry name" value="CheY-like_superfamily"/>
</dbReference>
<sequence>MAFDITAPNILVVDDDIKTCQQLKHLIKEFGYRCGFIINPNNLFPRLKEETFDLIILDLNMPGLNGVDLLLQLNKKEEFHKIVIIVLTAEDNDEVLAKCYKLGVVNYISKPINRLILEARLNSALAAKQARDSLEYSVLERTRDLEALNKQLVNEIKIRRSYEKDLISAKVQADSANKAKSEFLANMSHELRTPMNAILGTVQILEETDINQEQKELIDILTSGGERLLNLINNVLDLSKIEANKLDVNNSIFSLHQLIDSTYKLLASQAKDKGICLNYSIARQVPDIIKSDSNKLNQILINLMGNAIKFTKEGRVDLHVTTEKSGKNKALLLFNISDTGIGIEKNKQSMVFDSFTQVEDSTTRNYQGSGLGLTITKKLVEMLSGEIWFESEINKGSQFYFTISCELVNADSDNIKDFLVNRSGLVLNSNKVVEQRCFKNEKKWKSVLLVEDDPASRMIAKSILSKKFYSVETAVNGKEALEKFKADKWNIVFMDMQMPLLNGYEAVRRIRAWESNESLIETPIIAMTAYALDGDDKKCTDAGCTGYLTKPINKDKLYSVLHSLLA</sequence>
<dbReference type="EC" id="2.7.13.3" evidence="2"/>
<comment type="caution">
    <text evidence="14">The sequence shown here is derived from an EMBL/GenBank/DDBJ whole genome shotgun (WGS) entry which is preliminary data.</text>
</comment>
<dbReference type="InterPro" id="IPR003594">
    <property type="entry name" value="HATPase_dom"/>
</dbReference>
<evidence type="ECO:0000256" key="2">
    <source>
        <dbReference type="ARBA" id="ARBA00012438"/>
    </source>
</evidence>
<dbReference type="Gene3D" id="1.10.287.130">
    <property type="match status" value="1"/>
</dbReference>
<dbReference type="InterPro" id="IPR001789">
    <property type="entry name" value="Sig_transdc_resp-reg_receiver"/>
</dbReference>
<dbReference type="AlphaFoldDB" id="A0A853IC17"/>
<dbReference type="Gene3D" id="3.30.565.10">
    <property type="entry name" value="Histidine kinase-like ATPase, C-terminal domain"/>
    <property type="match status" value="1"/>
</dbReference>
<comment type="subunit">
    <text evidence="9">At low DSF concentrations, interacts with RpfF.</text>
</comment>
<dbReference type="SUPFAM" id="SSF52172">
    <property type="entry name" value="CheY-like"/>
    <property type="match status" value="2"/>
</dbReference>
<dbReference type="CDD" id="cd16922">
    <property type="entry name" value="HATPase_EvgS-ArcB-TorS-like"/>
    <property type="match status" value="1"/>
</dbReference>
<keyword evidence="6" id="KW-0418">Kinase</keyword>
<dbReference type="CDD" id="cd17546">
    <property type="entry name" value="REC_hyHK_CKI1_RcsC-like"/>
    <property type="match status" value="1"/>
</dbReference>
<evidence type="ECO:0000256" key="1">
    <source>
        <dbReference type="ARBA" id="ARBA00000085"/>
    </source>
</evidence>
<dbReference type="PANTHER" id="PTHR45339">
    <property type="entry name" value="HYBRID SIGNAL TRANSDUCTION HISTIDINE KINASE J"/>
    <property type="match status" value="1"/>
</dbReference>
<dbReference type="Pfam" id="PF02518">
    <property type="entry name" value="HATPase_c"/>
    <property type="match status" value="1"/>
</dbReference>
<evidence type="ECO:0000259" key="13">
    <source>
        <dbReference type="PROSITE" id="PS50110"/>
    </source>
</evidence>
<dbReference type="RefSeq" id="WP_180569078.1">
    <property type="nucleotide sequence ID" value="NZ_JACCKB010000020.1"/>
</dbReference>
<evidence type="ECO:0000259" key="12">
    <source>
        <dbReference type="PROSITE" id="PS50109"/>
    </source>
</evidence>
<dbReference type="SUPFAM" id="SSF47384">
    <property type="entry name" value="Homodimeric domain of signal transducing histidine kinase"/>
    <property type="match status" value="1"/>
</dbReference>
<dbReference type="SUPFAM" id="SSF55874">
    <property type="entry name" value="ATPase domain of HSP90 chaperone/DNA topoisomerase II/histidine kinase"/>
    <property type="match status" value="1"/>
</dbReference>
<proteinExistence type="predicted"/>
<feature type="domain" description="Response regulatory" evidence="13">
    <location>
        <begin position="9"/>
        <end position="125"/>
    </location>
</feature>
<dbReference type="FunFam" id="1.10.287.130:FF:000002">
    <property type="entry name" value="Two-component osmosensing histidine kinase"/>
    <property type="match status" value="1"/>
</dbReference>
<keyword evidence="15" id="KW-1185">Reference proteome</keyword>
<evidence type="ECO:0000256" key="11">
    <source>
        <dbReference type="PROSITE-ProRule" id="PRU00169"/>
    </source>
</evidence>
<dbReference type="InterPro" id="IPR003661">
    <property type="entry name" value="HisK_dim/P_dom"/>
</dbReference>
<dbReference type="PRINTS" id="PR00344">
    <property type="entry name" value="BCTRLSENSOR"/>
</dbReference>
<dbReference type="Pfam" id="PF00512">
    <property type="entry name" value="HisKA"/>
    <property type="match status" value="1"/>
</dbReference>
<feature type="modified residue" description="4-aspartylphosphate" evidence="11">
    <location>
        <position position="58"/>
    </location>
</feature>
<feature type="modified residue" description="4-aspartylphosphate" evidence="11">
    <location>
        <position position="495"/>
    </location>
</feature>
<comment type="catalytic activity">
    <reaction evidence="1">
        <text>ATP + protein L-histidine = ADP + protein N-phospho-L-histidine.</text>
        <dbReference type="EC" id="2.7.13.3"/>
    </reaction>
</comment>
<gene>
    <name evidence="14" type="ORF">H0A36_13635</name>
</gene>
<protein>
    <recommendedName>
        <fullName evidence="10">Sensory/regulatory protein RpfC</fullName>
        <ecNumber evidence="2">2.7.13.3</ecNumber>
    </recommendedName>
</protein>
<keyword evidence="5" id="KW-0547">Nucleotide-binding</keyword>
<dbReference type="InterPro" id="IPR036097">
    <property type="entry name" value="HisK_dim/P_sf"/>
</dbReference>
<evidence type="ECO:0000256" key="6">
    <source>
        <dbReference type="ARBA" id="ARBA00022777"/>
    </source>
</evidence>
<dbReference type="PANTHER" id="PTHR45339:SF1">
    <property type="entry name" value="HYBRID SIGNAL TRANSDUCTION HISTIDINE KINASE J"/>
    <property type="match status" value="1"/>
</dbReference>
<evidence type="ECO:0000313" key="15">
    <source>
        <dbReference type="Proteomes" id="UP000569732"/>
    </source>
</evidence>
<dbReference type="InterPro" id="IPR004358">
    <property type="entry name" value="Sig_transdc_His_kin-like_C"/>
</dbReference>
<keyword evidence="8" id="KW-0902">Two-component regulatory system</keyword>
<evidence type="ECO:0000256" key="7">
    <source>
        <dbReference type="ARBA" id="ARBA00022840"/>
    </source>
</evidence>
<evidence type="ECO:0000313" key="14">
    <source>
        <dbReference type="EMBL" id="NYZ67057.1"/>
    </source>
</evidence>
<evidence type="ECO:0000256" key="5">
    <source>
        <dbReference type="ARBA" id="ARBA00022741"/>
    </source>
</evidence>
<dbReference type="Pfam" id="PF00072">
    <property type="entry name" value="Response_reg"/>
    <property type="match status" value="2"/>
</dbReference>
<dbReference type="InterPro" id="IPR036890">
    <property type="entry name" value="HATPase_C_sf"/>
</dbReference>
<dbReference type="GO" id="GO:0005524">
    <property type="term" value="F:ATP binding"/>
    <property type="evidence" value="ECO:0007669"/>
    <property type="project" value="UniProtKB-KW"/>
</dbReference>
<feature type="domain" description="Response regulatory" evidence="13">
    <location>
        <begin position="446"/>
        <end position="565"/>
    </location>
</feature>
<evidence type="ECO:0000256" key="8">
    <source>
        <dbReference type="ARBA" id="ARBA00023012"/>
    </source>
</evidence>
<evidence type="ECO:0000256" key="10">
    <source>
        <dbReference type="ARBA" id="ARBA00068150"/>
    </source>
</evidence>
<evidence type="ECO:0000256" key="9">
    <source>
        <dbReference type="ARBA" id="ARBA00064003"/>
    </source>
</evidence>
<evidence type="ECO:0000256" key="4">
    <source>
        <dbReference type="ARBA" id="ARBA00022679"/>
    </source>
</evidence>
<dbReference type="PROSITE" id="PS50110">
    <property type="entry name" value="RESPONSE_REGULATORY"/>
    <property type="match status" value="2"/>
</dbReference>
<dbReference type="EMBL" id="JACCKB010000020">
    <property type="protein sequence ID" value="NYZ67057.1"/>
    <property type="molecule type" value="Genomic_DNA"/>
</dbReference>
<keyword evidence="7" id="KW-0067">ATP-binding</keyword>
<dbReference type="SMART" id="SM00387">
    <property type="entry name" value="HATPase_c"/>
    <property type="match status" value="1"/>
</dbReference>
<name>A0A853IC17_9GAMM</name>
<dbReference type="PROSITE" id="PS50109">
    <property type="entry name" value="HIS_KIN"/>
    <property type="match status" value="1"/>
</dbReference>
<dbReference type="Gene3D" id="3.40.50.2300">
    <property type="match status" value="2"/>
</dbReference>
<dbReference type="SMART" id="SM00448">
    <property type="entry name" value="REC"/>
    <property type="match status" value="2"/>
</dbReference>
<dbReference type="SMART" id="SM00388">
    <property type="entry name" value="HisKA"/>
    <property type="match status" value="1"/>
</dbReference>
<dbReference type="FunFam" id="3.30.565.10:FF:000010">
    <property type="entry name" value="Sensor histidine kinase RcsC"/>
    <property type="match status" value="1"/>
</dbReference>
<accession>A0A853IC17</accession>
<evidence type="ECO:0000256" key="3">
    <source>
        <dbReference type="ARBA" id="ARBA00022553"/>
    </source>
</evidence>
<dbReference type="GO" id="GO:0000155">
    <property type="term" value="F:phosphorelay sensor kinase activity"/>
    <property type="evidence" value="ECO:0007669"/>
    <property type="project" value="InterPro"/>
</dbReference>
<dbReference type="InterPro" id="IPR005467">
    <property type="entry name" value="His_kinase_dom"/>
</dbReference>
<feature type="domain" description="Histidine kinase" evidence="12">
    <location>
        <begin position="186"/>
        <end position="407"/>
    </location>
</feature>
<organism evidence="14 15">
    <name type="scientific">Spartinivicinus marinus</name>
    <dbReference type="NCBI Taxonomy" id="2994442"/>
    <lineage>
        <taxon>Bacteria</taxon>
        <taxon>Pseudomonadati</taxon>
        <taxon>Pseudomonadota</taxon>
        <taxon>Gammaproteobacteria</taxon>
        <taxon>Oceanospirillales</taxon>
        <taxon>Zooshikellaceae</taxon>
        <taxon>Spartinivicinus</taxon>
    </lineage>
</organism>
<dbReference type="Proteomes" id="UP000569732">
    <property type="component" value="Unassembled WGS sequence"/>
</dbReference>
<dbReference type="CDD" id="cd00082">
    <property type="entry name" value="HisKA"/>
    <property type="match status" value="1"/>
</dbReference>
<reference evidence="14 15" key="1">
    <citation type="submission" date="2020-07" db="EMBL/GenBank/DDBJ databases">
        <title>Endozoicomonas sp. nov., isolated from sediment.</title>
        <authorList>
            <person name="Gu T."/>
        </authorList>
    </citation>
    <scope>NUCLEOTIDE SEQUENCE [LARGE SCALE GENOMIC DNA]</scope>
    <source>
        <strain evidence="14 15">SM1973</strain>
    </source>
</reference>